<dbReference type="PANTHER" id="PTHR12619">
    <property type="entry name" value="RFX TRANSCRIPTION FACTOR FAMILY"/>
    <property type="match status" value="1"/>
</dbReference>
<feature type="region of interest" description="Disordered" evidence="2">
    <location>
        <begin position="549"/>
        <end position="571"/>
    </location>
</feature>
<name>A0ABN8LEU0_9CNID</name>
<dbReference type="InterPro" id="IPR003150">
    <property type="entry name" value="DNA-bd_RFX"/>
</dbReference>
<comment type="caution">
    <text evidence="4">The sequence shown here is derived from an EMBL/GenBank/DDBJ whole genome shotgun (WGS) entry which is preliminary data.</text>
</comment>
<evidence type="ECO:0000256" key="1">
    <source>
        <dbReference type="ARBA" id="ARBA00023125"/>
    </source>
</evidence>
<dbReference type="SUPFAM" id="SSF46785">
    <property type="entry name" value="Winged helix' DNA-binding domain"/>
    <property type="match status" value="1"/>
</dbReference>
<protein>
    <recommendedName>
        <fullName evidence="3">RFX-type winged-helix domain-containing protein</fullName>
    </recommendedName>
</protein>
<dbReference type="InterPro" id="IPR036388">
    <property type="entry name" value="WH-like_DNA-bd_sf"/>
</dbReference>
<keyword evidence="5" id="KW-1185">Reference proteome</keyword>
<keyword evidence="1" id="KW-0238">DNA-binding</keyword>
<organism evidence="4 5">
    <name type="scientific">Porites evermanni</name>
    <dbReference type="NCBI Taxonomy" id="104178"/>
    <lineage>
        <taxon>Eukaryota</taxon>
        <taxon>Metazoa</taxon>
        <taxon>Cnidaria</taxon>
        <taxon>Anthozoa</taxon>
        <taxon>Hexacorallia</taxon>
        <taxon>Scleractinia</taxon>
        <taxon>Fungiina</taxon>
        <taxon>Poritidae</taxon>
        <taxon>Porites</taxon>
    </lineage>
</organism>
<dbReference type="Gene3D" id="1.10.10.10">
    <property type="entry name" value="Winged helix-like DNA-binding domain superfamily/Winged helix DNA-binding domain"/>
    <property type="match status" value="1"/>
</dbReference>
<evidence type="ECO:0000259" key="3">
    <source>
        <dbReference type="PROSITE" id="PS51526"/>
    </source>
</evidence>
<feature type="domain" description="RFX-type winged-helix" evidence="3">
    <location>
        <begin position="87"/>
        <end position="162"/>
    </location>
</feature>
<dbReference type="InterPro" id="IPR057321">
    <property type="entry name" value="RFX1-4/6/8-like_BCD"/>
</dbReference>
<sequence>MPSTRNRSRLSEQSTSKFATNDFVKKTCPPREKKCKLKSKKLLLKKFTAQSDEVEEDVELMIGETKSRIANCNSAVSKSKKEQLTETLRWLEENYVMCEGVCLPRCILYAHYLDFCRRHNVDAACAATFGKTIRLKFPQLTTRRLGTRGHSKYHYYGIGIKESSAYYHSVYSGKGLTRFSGSKVKNEGSFSVRKYSLSSKTGTLLPDFPNPRLLELPGKISLEKLETFVVMYKTHCQCILDTAINANFDEIKNFLLHFWQGMPDHLLPLMNTEVVADVICVCDSILYKVLMDVLVPSTMQDVPEGLLADIRTFARHLESWVLAATVELPDYLKMGKVQAVRRFVQSLRRQTSFLHLAQTSRPVLANQEIVDHMVKDIEKLDIGNNGRQTLQARTEKDCDDGFDNEFLQDFVDLLREQAPLESYVEWLDRLVETKIIRPCEEAGDDFKSRAQEFLLRWSFLGARLMHNLTLNASSYFGSFHLIRMLLDEYMLLVIETKFYNETEEKLQEMLDRHLKMGEGVDKDNSPLRVQTIVTKTKFTVPDSVLANGGKLPPKSEIIEPKQTTKPGTRVKRIKSRDHVNGMKPRPKRLSTHRLSACSVMDHPPSPVMNGFPPTPLESSAFIMPSPKENCFLGHNGMPQAPLLTPPVSPAVASGMQRNTTMNNSFSQVTYTALGEKKQQPWGYSMNGEVNPPSEVIDSLVAQHFNNCGFGGFVQQARYQAPMANEMNNGYDHSPDYVQNCTVNSSHLPYQPMMATANSHYAQVTQGYYMHVAQPESRNHINHVTTGGEVPMMGSTMVYAEATGMMDDAVGVVEHADENDEFINMTVHKLFNGDCELEKMDCVDEPGMLPSINSLLTEAAI</sequence>
<gene>
    <name evidence="4" type="ORF">PEVE_00018397</name>
</gene>
<reference evidence="4 5" key="1">
    <citation type="submission" date="2022-05" db="EMBL/GenBank/DDBJ databases">
        <authorList>
            <consortium name="Genoscope - CEA"/>
            <person name="William W."/>
        </authorList>
    </citation>
    <scope>NUCLEOTIDE SEQUENCE [LARGE SCALE GENOMIC DNA]</scope>
</reference>
<dbReference type="Pfam" id="PF25340">
    <property type="entry name" value="BCD_RFX"/>
    <property type="match status" value="1"/>
</dbReference>
<dbReference type="PANTHER" id="PTHR12619:SF28">
    <property type="entry name" value="DNA-BINDING PROTEIN RFX6"/>
    <property type="match status" value="1"/>
</dbReference>
<evidence type="ECO:0000256" key="2">
    <source>
        <dbReference type="SAM" id="MobiDB-lite"/>
    </source>
</evidence>
<dbReference type="InterPro" id="IPR039779">
    <property type="entry name" value="RFX-like"/>
</dbReference>
<proteinExistence type="predicted"/>
<dbReference type="Pfam" id="PF02257">
    <property type="entry name" value="RFX_DNA_binding"/>
    <property type="match status" value="1"/>
</dbReference>
<accession>A0ABN8LEU0</accession>
<dbReference type="EMBL" id="CALNXI010000025">
    <property type="protein sequence ID" value="CAH3015603.1"/>
    <property type="molecule type" value="Genomic_DNA"/>
</dbReference>
<evidence type="ECO:0000313" key="4">
    <source>
        <dbReference type="EMBL" id="CAH3015603.1"/>
    </source>
</evidence>
<dbReference type="PROSITE" id="PS51526">
    <property type="entry name" value="RFX_DBD"/>
    <property type="match status" value="1"/>
</dbReference>
<dbReference type="InterPro" id="IPR036390">
    <property type="entry name" value="WH_DNA-bd_sf"/>
</dbReference>
<dbReference type="Proteomes" id="UP001159427">
    <property type="component" value="Unassembled WGS sequence"/>
</dbReference>
<evidence type="ECO:0000313" key="5">
    <source>
        <dbReference type="Proteomes" id="UP001159427"/>
    </source>
</evidence>